<dbReference type="GO" id="GO:0016279">
    <property type="term" value="F:protein-lysine N-methyltransferase activity"/>
    <property type="evidence" value="ECO:0007669"/>
    <property type="project" value="TreeGrafter"/>
</dbReference>
<dbReference type="EMBL" id="LR743589">
    <property type="protein sequence ID" value="CAA2616119.1"/>
    <property type="molecule type" value="Genomic_DNA"/>
</dbReference>
<feature type="region of interest" description="Disordered" evidence="1">
    <location>
        <begin position="230"/>
        <end position="249"/>
    </location>
</feature>
<dbReference type="PROSITE" id="PS50280">
    <property type="entry name" value="SET"/>
    <property type="match status" value="1"/>
</dbReference>
<evidence type="ECO:0000256" key="1">
    <source>
        <dbReference type="SAM" id="MobiDB-lite"/>
    </source>
</evidence>
<feature type="domain" description="SET" evidence="2">
    <location>
        <begin position="40"/>
        <end position="290"/>
    </location>
</feature>
<evidence type="ECO:0000313" key="4">
    <source>
        <dbReference type="Proteomes" id="UP001189122"/>
    </source>
</evidence>
<dbReference type="InterPro" id="IPR050600">
    <property type="entry name" value="SETD3_SETD6_MTase"/>
</dbReference>
<sequence length="494" mass="54457">MGGDGGGEKLGAFLRWATEAGVSDESSPCSSPPPSSCLGQSLVLSHFPDAGGKDLLLLCSPRGLAAARDLEKGERVLRVPKAALLTSESVLADETLAAGVKRRPQLSAAQILIACLLAEVGKGRSSRWYLYLMQLPQSYDTLSSFTQFEIKSLQVEDAIWASEKIPAKVHSEWEETVSLMQEIGMKPRLRTFRSWLWASATISSRALHVPWDEAGCLCPVGDFFNYAAPGDESSSEDADEETSAEGAAWNSEASLHQRLADGGYEEDEAAYCFYARRRYNKGEQVLLCYGTYTNLELLEHYGFLLSLNPNDKAFIPLDPGMKTSSTWPRDAAYVQGDGRPSFALLSTLRLRATPHHLRRMVGHCAYSGLQLSVENEASVMKWLTNKCQAVLDELPTGPAEDSSTMGMVDRMQECSSWEDCVGLVQSSGGEIREFLLANGLEEDGVAGSPLPGKVKRSMRRFRLALQWRLHYKKALLQCISYCRDTIDTISSQRR</sequence>
<accession>A0A7I8IDW2</accession>
<proteinExistence type="predicted"/>
<evidence type="ECO:0000259" key="2">
    <source>
        <dbReference type="PROSITE" id="PS50280"/>
    </source>
</evidence>
<feature type="compositionally biased region" description="Acidic residues" evidence="1">
    <location>
        <begin position="233"/>
        <end position="243"/>
    </location>
</feature>
<dbReference type="FunFam" id="3.90.1410.10:FF:000012">
    <property type="entry name" value="Protein SET DOMAIN GROUP 40"/>
    <property type="match status" value="1"/>
</dbReference>
<dbReference type="InterPro" id="IPR046341">
    <property type="entry name" value="SET_dom_sf"/>
</dbReference>
<dbReference type="CDD" id="cd10527">
    <property type="entry name" value="SET_LSMT"/>
    <property type="match status" value="1"/>
</dbReference>
<evidence type="ECO:0000313" key="3">
    <source>
        <dbReference type="EMBL" id="CAA2616119.1"/>
    </source>
</evidence>
<protein>
    <recommendedName>
        <fullName evidence="2">SET domain-containing protein</fullName>
    </recommendedName>
</protein>
<gene>
    <name evidence="3" type="ORF">SI7747_02002351</name>
</gene>
<dbReference type="AlphaFoldDB" id="A0A7I8IDW2"/>
<keyword evidence="4" id="KW-1185">Reference proteome</keyword>
<dbReference type="InterPro" id="IPR001214">
    <property type="entry name" value="SET_dom"/>
</dbReference>
<dbReference type="Gene3D" id="3.90.1410.10">
    <property type="entry name" value="set domain protein methyltransferase, domain 1"/>
    <property type="match status" value="1"/>
</dbReference>
<dbReference type="SUPFAM" id="SSF82199">
    <property type="entry name" value="SET domain"/>
    <property type="match status" value="1"/>
</dbReference>
<dbReference type="PANTHER" id="PTHR13271:SF91">
    <property type="entry name" value="PROTEIN SET DOMAIN GROUP 40"/>
    <property type="match status" value="1"/>
</dbReference>
<dbReference type="EMBL" id="CACRZD030000002">
    <property type="protein sequence ID" value="CAA6655811.1"/>
    <property type="molecule type" value="Genomic_DNA"/>
</dbReference>
<name>A0A7I8IDW2_SPIIN</name>
<reference evidence="3 4" key="1">
    <citation type="submission" date="2019-12" db="EMBL/GenBank/DDBJ databases">
        <authorList>
            <person name="Scholz U."/>
            <person name="Mascher M."/>
            <person name="Fiebig A."/>
        </authorList>
    </citation>
    <scope>NUCLEOTIDE SEQUENCE</scope>
</reference>
<dbReference type="PANTHER" id="PTHR13271">
    <property type="entry name" value="UNCHARACTERIZED PUTATIVE METHYLTRANSFERASE"/>
    <property type="match status" value="1"/>
</dbReference>
<organism evidence="3">
    <name type="scientific">Spirodela intermedia</name>
    <name type="common">Intermediate duckweed</name>
    <dbReference type="NCBI Taxonomy" id="51605"/>
    <lineage>
        <taxon>Eukaryota</taxon>
        <taxon>Viridiplantae</taxon>
        <taxon>Streptophyta</taxon>
        <taxon>Embryophyta</taxon>
        <taxon>Tracheophyta</taxon>
        <taxon>Spermatophyta</taxon>
        <taxon>Magnoliopsida</taxon>
        <taxon>Liliopsida</taxon>
        <taxon>Araceae</taxon>
        <taxon>Lemnoideae</taxon>
        <taxon>Spirodela</taxon>
    </lineage>
</organism>
<dbReference type="Proteomes" id="UP001189122">
    <property type="component" value="Unassembled WGS sequence"/>
</dbReference>